<dbReference type="AlphaFoldDB" id="A0A833T3V0"/>
<keyword evidence="1" id="KW-0732">Signal</keyword>
<evidence type="ECO:0000256" key="1">
    <source>
        <dbReference type="SAM" id="SignalP"/>
    </source>
</evidence>
<feature type="signal peptide" evidence="1">
    <location>
        <begin position="1"/>
        <end position="28"/>
    </location>
</feature>
<dbReference type="Proteomes" id="UP000602510">
    <property type="component" value="Unassembled WGS sequence"/>
</dbReference>
<accession>A0A833T3V0</accession>
<name>A0A833T3V0_PHYIN</name>
<reference evidence="2" key="1">
    <citation type="submission" date="2020-04" db="EMBL/GenBank/DDBJ databases">
        <title>Hybrid Assembly of Korean Phytophthora infestans isolates.</title>
        <authorList>
            <person name="Prokchorchik M."/>
            <person name="Lee Y."/>
            <person name="Seo J."/>
            <person name="Cho J.-H."/>
            <person name="Park Y.-E."/>
            <person name="Jang D.-C."/>
            <person name="Im J.-S."/>
            <person name="Choi J.-G."/>
            <person name="Park H.-J."/>
            <person name="Lee G.-B."/>
            <person name="Lee Y.-G."/>
            <person name="Hong S.-Y."/>
            <person name="Cho K."/>
            <person name="Sohn K.H."/>
        </authorList>
    </citation>
    <scope>NUCLEOTIDE SEQUENCE</scope>
    <source>
        <strain evidence="2">KR_1_A1</strain>
    </source>
</reference>
<feature type="chain" id="PRO_5032715096" description="Secreted RxLR effector peptide protein" evidence="1">
    <location>
        <begin position="29"/>
        <end position="243"/>
    </location>
</feature>
<proteinExistence type="predicted"/>
<organism evidence="2 3">
    <name type="scientific">Phytophthora infestans</name>
    <name type="common">Potato late blight agent</name>
    <name type="synonym">Botrytis infestans</name>
    <dbReference type="NCBI Taxonomy" id="4787"/>
    <lineage>
        <taxon>Eukaryota</taxon>
        <taxon>Sar</taxon>
        <taxon>Stramenopiles</taxon>
        <taxon>Oomycota</taxon>
        <taxon>Peronosporomycetes</taxon>
        <taxon>Peronosporales</taxon>
        <taxon>Peronosporaceae</taxon>
        <taxon>Phytophthora</taxon>
    </lineage>
</organism>
<comment type="caution">
    <text evidence="2">The sequence shown here is derived from an EMBL/GenBank/DDBJ whole genome shotgun (WGS) entry which is preliminary data.</text>
</comment>
<keyword evidence="3" id="KW-1185">Reference proteome</keyword>
<evidence type="ECO:0000313" key="3">
    <source>
        <dbReference type="Proteomes" id="UP000602510"/>
    </source>
</evidence>
<sequence length="243" mass="27483">MTEGTMRHCFIYLLYDLLACFSAAPVSTNSIQTTNFQARDSRHSLGVSLHCVLVTRSLRTTDMSTSPPTDGENFEDRVFDVANLHTYDGSLLRRCVGDHNFRCKTENRYATYCYKVKEGPALVLTGPWRKPGSAMLEKAQLTYWLAQEQSLDAVFNLLRLNRQGGTFFRGLGKENPDQAMLSVLKAFFDDFKAGLESSYNNEGPPNEKNCCKHEEHTMHKLEGDELLKSKLLHTLVAYANLVK</sequence>
<gene>
    <name evidence="2" type="ORF">GN244_ATG09060</name>
</gene>
<evidence type="ECO:0008006" key="4">
    <source>
        <dbReference type="Google" id="ProtNLM"/>
    </source>
</evidence>
<evidence type="ECO:0000313" key="2">
    <source>
        <dbReference type="EMBL" id="KAF4038805.1"/>
    </source>
</evidence>
<dbReference type="EMBL" id="WSZM01000188">
    <property type="protein sequence ID" value="KAF4038805.1"/>
    <property type="molecule type" value="Genomic_DNA"/>
</dbReference>
<protein>
    <recommendedName>
        <fullName evidence="4">Secreted RxLR effector peptide protein</fullName>
    </recommendedName>
</protein>